<evidence type="ECO:0000313" key="4">
    <source>
        <dbReference type="Proteomes" id="UP000183810"/>
    </source>
</evidence>
<dbReference type="NCBIfam" id="NF047832">
    <property type="entry name" value="caspase_w_EACC1"/>
    <property type="match status" value="1"/>
</dbReference>
<dbReference type="InterPro" id="IPR011600">
    <property type="entry name" value="Pept_C14_caspase"/>
</dbReference>
<dbReference type="AlphaFoldDB" id="A0A1J0VW14"/>
<dbReference type="Pfam" id="PF00656">
    <property type="entry name" value="Peptidase_C14"/>
    <property type="match status" value="1"/>
</dbReference>
<keyword evidence="4" id="KW-1185">Reference proteome</keyword>
<reference evidence="3" key="1">
    <citation type="submission" date="2016-11" db="EMBL/GenBank/DDBJ databases">
        <authorList>
            <person name="Jaros S."/>
            <person name="Januszkiewicz K."/>
            <person name="Wedrychowicz H."/>
        </authorList>
    </citation>
    <scope>NUCLEOTIDE SEQUENCE [LARGE SCALE GENOMIC DNA]</scope>
    <source>
        <strain evidence="3">Y48</strain>
    </source>
</reference>
<dbReference type="GO" id="GO:0004197">
    <property type="term" value="F:cysteine-type endopeptidase activity"/>
    <property type="evidence" value="ECO:0007669"/>
    <property type="project" value="InterPro"/>
</dbReference>
<dbReference type="SUPFAM" id="SSF52129">
    <property type="entry name" value="Caspase-like"/>
    <property type="match status" value="1"/>
</dbReference>
<sequence>MTAPSRGQGSRAVLIGTATYTHPDLTAIPAALNNLTDLSTALTSTGGAFATEHCVALPDPVSGAQIGHSVAAAAGEATDVLFVYYTGHGVLDSRGRLYLTVTGTDPTRPSWTSVPFQTLREEILESRATARILILDCCFSGRAFEAMSDTASVIAGETGIRGTYTIPLRRPTNRPSLPTATETPPSLPLY</sequence>
<dbReference type="RefSeq" id="WP_071929401.1">
    <property type="nucleotide sequence ID" value="NZ_CP018082.1"/>
</dbReference>
<gene>
    <name evidence="3" type="ORF">BOX37_22425</name>
</gene>
<proteinExistence type="predicted"/>
<accession>A0A1J0VW14</accession>
<feature type="domain" description="Peptidase C14 caspase" evidence="2">
    <location>
        <begin position="11"/>
        <end position="165"/>
    </location>
</feature>
<feature type="region of interest" description="Disordered" evidence="1">
    <location>
        <begin position="167"/>
        <end position="190"/>
    </location>
</feature>
<evidence type="ECO:0000259" key="2">
    <source>
        <dbReference type="Pfam" id="PF00656"/>
    </source>
</evidence>
<dbReference type="KEGG" id="nsl:BOX37_22425"/>
<dbReference type="GO" id="GO:0006508">
    <property type="term" value="P:proteolysis"/>
    <property type="evidence" value="ECO:0007669"/>
    <property type="project" value="InterPro"/>
</dbReference>
<dbReference type="EMBL" id="CP018082">
    <property type="protein sequence ID" value="APE36222.1"/>
    <property type="molecule type" value="Genomic_DNA"/>
</dbReference>
<name>A0A1J0VW14_9NOCA</name>
<organism evidence="3 4">
    <name type="scientific">Nocardia mangyaensis</name>
    <dbReference type="NCBI Taxonomy" id="2213200"/>
    <lineage>
        <taxon>Bacteria</taxon>
        <taxon>Bacillati</taxon>
        <taxon>Actinomycetota</taxon>
        <taxon>Actinomycetes</taxon>
        <taxon>Mycobacteriales</taxon>
        <taxon>Nocardiaceae</taxon>
        <taxon>Nocardia</taxon>
    </lineage>
</organism>
<dbReference type="InterPro" id="IPR029030">
    <property type="entry name" value="Caspase-like_dom_sf"/>
</dbReference>
<dbReference type="Proteomes" id="UP000183810">
    <property type="component" value="Chromosome"/>
</dbReference>
<dbReference type="Gene3D" id="3.40.50.1460">
    <property type="match status" value="1"/>
</dbReference>
<feature type="compositionally biased region" description="Polar residues" evidence="1">
    <location>
        <begin position="173"/>
        <end position="184"/>
    </location>
</feature>
<protein>
    <recommendedName>
        <fullName evidence="2">Peptidase C14 caspase domain-containing protein</fullName>
    </recommendedName>
</protein>
<evidence type="ECO:0000256" key="1">
    <source>
        <dbReference type="SAM" id="MobiDB-lite"/>
    </source>
</evidence>
<evidence type="ECO:0000313" key="3">
    <source>
        <dbReference type="EMBL" id="APE36222.1"/>
    </source>
</evidence>